<protein>
    <submittedName>
        <fullName evidence="1">Uncharacterized protein</fullName>
    </submittedName>
</protein>
<name>A0A6J4LFL3_9GAMM</name>
<evidence type="ECO:0000313" key="1">
    <source>
        <dbReference type="EMBL" id="CAA9330373.1"/>
    </source>
</evidence>
<organism evidence="1">
    <name type="scientific">uncultured Lysobacter sp</name>
    <dbReference type="NCBI Taxonomy" id="271060"/>
    <lineage>
        <taxon>Bacteria</taxon>
        <taxon>Pseudomonadati</taxon>
        <taxon>Pseudomonadota</taxon>
        <taxon>Gammaproteobacteria</taxon>
        <taxon>Lysobacterales</taxon>
        <taxon>Lysobacteraceae</taxon>
        <taxon>Lysobacter</taxon>
        <taxon>environmental samples</taxon>
    </lineage>
</organism>
<sequence>CAGDAWQRLRRGSKNRIRSGWSSFRTRASRCRSWFGTVTSTPLLSRTQGSRSRS</sequence>
<accession>A0A6J4LFL3</accession>
<reference evidence="1" key="1">
    <citation type="submission" date="2020-02" db="EMBL/GenBank/DDBJ databases">
        <authorList>
            <person name="Meier V. D."/>
        </authorList>
    </citation>
    <scope>NUCLEOTIDE SEQUENCE</scope>
    <source>
        <strain evidence="1">AVDCRST_MAG71</strain>
    </source>
</reference>
<feature type="non-terminal residue" evidence="1">
    <location>
        <position position="54"/>
    </location>
</feature>
<proteinExistence type="predicted"/>
<dbReference type="EMBL" id="CADCUA010000418">
    <property type="protein sequence ID" value="CAA9330373.1"/>
    <property type="molecule type" value="Genomic_DNA"/>
</dbReference>
<gene>
    <name evidence="1" type="ORF">AVDCRST_MAG71-1740</name>
</gene>
<dbReference type="AlphaFoldDB" id="A0A6J4LFL3"/>
<feature type="non-terminal residue" evidence="1">
    <location>
        <position position="1"/>
    </location>
</feature>